<gene>
    <name evidence="1" type="ORF">LMG28688_06603</name>
</gene>
<reference evidence="1 2" key="1">
    <citation type="submission" date="2020-04" db="EMBL/GenBank/DDBJ databases">
        <authorList>
            <person name="De Canck E."/>
        </authorList>
    </citation>
    <scope>NUCLEOTIDE SEQUENCE [LARGE SCALE GENOMIC DNA]</scope>
    <source>
        <strain evidence="1 2">LMG 28688</strain>
    </source>
</reference>
<protein>
    <recommendedName>
        <fullName evidence="3">Uracil-DNA glycosylase-like domain-containing protein</fullName>
    </recommendedName>
</protein>
<organism evidence="1 2">
    <name type="scientific">Paraburkholderia caffeinitolerans</name>
    <dbReference type="NCBI Taxonomy" id="1723730"/>
    <lineage>
        <taxon>Bacteria</taxon>
        <taxon>Pseudomonadati</taxon>
        <taxon>Pseudomonadota</taxon>
        <taxon>Betaproteobacteria</taxon>
        <taxon>Burkholderiales</taxon>
        <taxon>Burkholderiaceae</taxon>
        <taxon>Paraburkholderia</taxon>
    </lineage>
</organism>
<evidence type="ECO:0000313" key="2">
    <source>
        <dbReference type="Proteomes" id="UP000494119"/>
    </source>
</evidence>
<evidence type="ECO:0000313" key="1">
    <source>
        <dbReference type="EMBL" id="CAB3807744.1"/>
    </source>
</evidence>
<accession>A0A6J5GWX6</accession>
<keyword evidence="2" id="KW-1185">Reference proteome</keyword>
<dbReference type="AlphaFoldDB" id="A0A6J5GWX6"/>
<proteinExistence type="predicted"/>
<evidence type="ECO:0008006" key="3">
    <source>
        <dbReference type="Google" id="ProtNLM"/>
    </source>
</evidence>
<dbReference type="EMBL" id="CADIKL010000055">
    <property type="protein sequence ID" value="CAB3807744.1"/>
    <property type="molecule type" value="Genomic_DNA"/>
</dbReference>
<name>A0A6J5GWX6_9BURK</name>
<sequence>MGETLTSSGTDSHALALAQSYLDILTARDLAAVFDGAQGLSGLFLPTVPASFAGAKHRLLVVGMETKAWRDKECKFKQRNVPTIDAVFESMRSHARWLERPPERHKFLQFLRQVKRSMHTLLPDAEVAVGWANLFCVSHAGGSPTRAESFDLIHALSRDLLRAHIAVTEPDVILFTTGAGYDRFLRECFPDRTDSVAIEPRCLWQFRVGRTLCYRTSHPRYVAHNRWRDKALELAADHLHAGPVARVPAELA</sequence>
<dbReference type="Proteomes" id="UP000494119">
    <property type="component" value="Unassembled WGS sequence"/>
</dbReference>